<keyword evidence="1" id="KW-0472">Membrane</keyword>
<feature type="transmembrane region" description="Helical" evidence="1">
    <location>
        <begin position="458"/>
        <end position="477"/>
    </location>
</feature>
<dbReference type="PANTHER" id="PTHR43849:SF2">
    <property type="entry name" value="BLL3936 PROTEIN"/>
    <property type="match status" value="1"/>
</dbReference>
<dbReference type="InterPro" id="IPR011853">
    <property type="entry name" value="TRAP_DctM-Dct_fused"/>
</dbReference>
<reference evidence="3 4" key="1">
    <citation type="submission" date="2014-02" db="EMBL/GenBank/DDBJ databases">
        <title>Draft genome sequence of Lysinibacillus odysseyi NBRC 100172.</title>
        <authorList>
            <person name="Zhang F."/>
            <person name="Wang G."/>
            <person name="Zhang L."/>
        </authorList>
    </citation>
    <scope>NUCLEOTIDE SEQUENCE [LARGE SCALE GENOMIC DNA]</scope>
    <source>
        <strain evidence="3 4">NBRC 100172</strain>
    </source>
</reference>
<feature type="transmembrane region" description="Helical" evidence="1">
    <location>
        <begin position="91"/>
        <end position="112"/>
    </location>
</feature>
<feature type="transmembrane region" description="Helical" evidence="1">
    <location>
        <begin position="508"/>
        <end position="531"/>
    </location>
</feature>
<keyword evidence="1" id="KW-0812">Transmembrane</keyword>
<dbReference type="eggNOG" id="COG4666">
    <property type="taxonomic scope" value="Bacteria"/>
</dbReference>
<dbReference type="InterPro" id="IPR010656">
    <property type="entry name" value="DctM"/>
</dbReference>
<feature type="transmembrane region" description="Helical" evidence="1">
    <location>
        <begin position="576"/>
        <end position="602"/>
    </location>
</feature>
<keyword evidence="1" id="KW-1133">Transmembrane helix</keyword>
<dbReference type="STRING" id="1220589.CD32_17755"/>
<dbReference type="Proteomes" id="UP000030437">
    <property type="component" value="Unassembled WGS sequence"/>
</dbReference>
<dbReference type="NCBIfam" id="TIGR02123">
    <property type="entry name" value="TRAP_fused"/>
    <property type="match status" value="1"/>
</dbReference>
<feature type="transmembrane region" description="Helical" evidence="1">
    <location>
        <begin position="35"/>
        <end position="54"/>
    </location>
</feature>
<feature type="transmembrane region" description="Helical" evidence="1">
    <location>
        <begin position="483"/>
        <end position="501"/>
    </location>
</feature>
<feature type="transmembrane region" description="Helical" evidence="1">
    <location>
        <begin position="315"/>
        <end position="335"/>
    </location>
</feature>
<feature type="transmembrane region" description="Helical" evidence="1">
    <location>
        <begin position="279"/>
        <end position="309"/>
    </location>
</feature>
<feature type="transmembrane region" description="Helical" evidence="1">
    <location>
        <begin position="543"/>
        <end position="564"/>
    </location>
</feature>
<feature type="domain" description="TRAP C4-dicarboxylate transport system permease DctM subunit" evidence="2">
    <location>
        <begin position="134"/>
        <end position="569"/>
    </location>
</feature>
<comment type="caution">
    <text evidence="3">The sequence shown here is derived from an EMBL/GenBank/DDBJ whole genome shotgun (WGS) entry which is preliminary data.</text>
</comment>
<dbReference type="EMBL" id="JPVP01000059">
    <property type="protein sequence ID" value="KGR82699.1"/>
    <property type="molecule type" value="Genomic_DNA"/>
</dbReference>
<feature type="transmembrane region" description="Helical" evidence="1">
    <location>
        <begin position="147"/>
        <end position="170"/>
    </location>
</feature>
<keyword evidence="4" id="KW-1185">Reference proteome</keyword>
<feature type="transmembrane region" description="Helical" evidence="1">
    <location>
        <begin position="365"/>
        <end position="398"/>
    </location>
</feature>
<sequence>MIFKKRQKEFDVTETLENDKEAGGAIRTFSGKTGMTISILLFALAAFSVYVNSLMNIQEIYRNAIFLTFLLVLTFLLYPATKHSSKTKITIVDYIWAILGFAGGAYILLNYSTIHNVKLSEPTTIDYVFAFITIAVLLEVSRRTIGLFIPLLSIIALFFALFGPWFPGIFGHAGFGFERLLYRLYMTTEGIFGMTFSIATTYIVIFILFGAFLNASGATRLFNDLALAVAGQRRGGPAQVAVLSSALTGMLSGSAVANVATTGTFTIPLMKSIGLKPRFAAAVEATASTGGMIMPPIMGAAAFIMAGFLGVGYNIIVLAAIVPAILYYSALIIAIDIEAKKQGLKGISKDNIPDVLEVIKSRGILILPIIIVIVTLMTGFTALFAGFAGIFACIVASWLTKDKENRIGIKAITNALIEGARGSIQVAVACATVGIIIAVITMTGLGSTLAYNIIQISGNNLAIILVLIMITSIVLSMGLPSTALYIVVAVAAAPALIEAGVNPIAAHFFVFWFGALSNITPPVALASYTAAGIARADAMQTSWTAVKLCLPGFLLPFMIVYNPALVMQTEATGMDAALQIIFAFTTSILGVFALATAVFNFFTTDMTIFERVAMAIAALLLIIPELITSAIGLGIIILVLAIHLPRAKKMNTQRNEVSV</sequence>
<dbReference type="OrthoDB" id="9759894at2"/>
<gene>
    <name evidence="3" type="ORF">CD32_17755</name>
</gene>
<feature type="transmembrane region" description="Helical" evidence="1">
    <location>
        <begin position="424"/>
        <end position="446"/>
    </location>
</feature>
<evidence type="ECO:0000256" key="1">
    <source>
        <dbReference type="SAM" id="Phobius"/>
    </source>
</evidence>
<evidence type="ECO:0000313" key="3">
    <source>
        <dbReference type="EMBL" id="KGR82699.1"/>
    </source>
</evidence>
<dbReference type="Pfam" id="PF06808">
    <property type="entry name" value="DctM"/>
    <property type="match status" value="1"/>
</dbReference>
<feature type="transmembrane region" description="Helical" evidence="1">
    <location>
        <begin position="614"/>
        <end position="644"/>
    </location>
</feature>
<protein>
    <submittedName>
        <fullName evidence="3">C4-dicarboxylate ABC transporter permease</fullName>
    </submittedName>
</protein>
<organism evidence="3 4">
    <name type="scientific">Lysinibacillus odysseyi 34hs-1 = NBRC 100172</name>
    <dbReference type="NCBI Taxonomy" id="1220589"/>
    <lineage>
        <taxon>Bacteria</taxon>
        <taxon>Bacillati</taxon>
        <taxon>Bacillota</taxon>
        <taxon>Bacilli</taxon>
        <taxon>Bacillales</taxon>
        <taxon>Bacillaceae</taxon>
        <taxon>Lysinibacillus</taxon>
    </lineage>
</organism>
<evidence type="ECO:0000259" key="2">
    <source>
        <dbReference type="Pfam" id="PF06808"/>
    </source>
</evidence>
<feature type="transmembrane region" description="Helical" evidence="1">
    <location>
        <begin position="190"/>
        <end position="213"/>
    </location>
</feature>
<feature type="transmembrane region" description="Helical" evidence="1">
    <location>
        <begin position="60"/>
        <end position="79"/>
    </location>
</feature>
<name>A0A0A3ID75_9BACI</name>
<accession>A0A0A3ID75</accession>
<dbReference type="AlphaFoldDB" id="A0A0A3ID75"/>
<feature type="transmembrane region" description="Helical" evidence="1">
    <location>
        <begin position="124"/>
        <end position="140"/>
    </location>
</feature>
<proteinExistence type="predicted"/>
<evidence type="ECO:0000313" key="4">
    <source>
        <dbReference type="Proteomes" id="UP000030437"/>
    </source>
</evidence>
<dbReference type="RefSeq" id="WP_036157675.1">
    <property type="nucleotide sequence ID" value="NZ_AVCX01000002.1"/>
</dbReference>
<dbReference type="PANTHER" id="PTHR43849">
    <property type="entry name" value="BLL3936 PROTEIN"/>
    <property type="match status" value="1"/>
</dbReference>